<comment type="caution">
    <text evidence="1">The sequence shown here is derived from an EMBL/GenBank/DDBJ whole genome shotgun (WGS) entry which is preliminary data.</text>
</comment>
<keyword evidence="2" id="KW-1185">Reference proteome</keyword>
<sequence>MNKLESITRSPQQQQQQFPNLHSFEGSWKTGGISNNNTGGCSIDKMPSPLTLQSFQLEQQQPTTLNTFAFRKPTVQVHPLPIPPRHHSSASLISDLLNSSTSPKPLLLNPPPLPPKKQSLLATQLSMSKYSKSINQGQQQQQNNYKFTENSSPSPNNNSQQFSQFPPPMKQLITTQNYKNENLKTSTDSNQPSLINSFQYFSSPPSSQTTTISSSTSSSLSSSPSLASLQNSLYFAIENPEKHSIEQLRELEKRRIQSIESLARKATDREQDKELLLRDLDEIKQLIVSLFERIQQSNKTNNNELLIDRLQTFCEEIERIADLDILLNYQQKQLVEQPSRIKRKNGISKINEIEMNEKEEWNQRLQEQINDLQSIQKYLNKREKQLDAEISYEFGGDVEALQEWLFCKEQLLKLCSEKRLLDEKLREVKRLINSLEEMCLLPEEIKMEDSKGSR</sequence>
<proteinExistence type="predicted"/>
<evidence type="ECO:0000313" key="2">
    <source>
        <dbReference type="Proteomes" id="UP001497535"/>
    </source>
</evidence>
<dbReference type="Proteomes" id="UP001497535">
    <property type="component" value="Unassembled WGS sequence"/>
</dbReference>
<gene>
    <name evidence="1" type="ORF">MENTE1834_LOCUS35701</name>
</gene>
<reference evidence="1" key="1">
    <citation type="submission" date="2023-11" db="EMBL/GenBank/DDBJ databases">
        <authorList>
            <person name="Poullet M."/>
        </authorList>
    </citation>
    <scope>NUCLEOTIDE SEQUENCE</scope>
    <source>
        <strain evidence="1">E1834</strain>
    </source>
</reference>
<protein>
    <submittedName>
        <fullName evidence="1">Uncharacterized protein</fullName>
    </submittedName>
</protein>
<accession>A0ACB1ABB2</accession>
<evidence type="ECO:0000313" key="1">
    <source>
        <dbReference type="EMBL" id="CAK5088064.1"/>
    </source>
</evidence>
<dbReference type="EMBL" id="CAVMJV010000070">
    <property type="protein sequence ID" value="CAK5088064.1"/>
    <property type="molecule type" value="Genomic_DNA"/>
</dbReference>
<organism evidence="1 2">
    <name type="scientific">Meloidogyne enterolobii</name>
    <name type="common">Root-knot nematode worm</name>
    <name type="synonym">Meloidogyne mayaguensis</name>
    <dbReference type="NCBI Taxonomy" id="390850"/>
    <lineage>
        <taxon>Eukaryota</taxon>
        <taxon>Metazoa</taxon>
        <taxon>Ecdysozoa</taxon>
        <taxon>Nematoda</taxon>
        <taxon>Chromadorea</taxon>
        <taxon>Rhabditida</taxon>
        <taxon>Tylenchina</taxon>
        <taxon>Tylenchomorpha</taxon>
        <taxon>Tylenchoidea</taxon>
        <taxon>Meloidogynidae</taxon>
        <taxon>Meloidogyninae</taxon>
        <taxon>Meloidogyne</taxon>
    </lineage>
</organism>
<name>A0ACB1ABB2_MELEN</name>